<dbReference type="Pfam" id="PF09844">
    <property type="entry name" value="DUF2071"/>
    <property type="match status" value="1"/>
</dbReference>
<dbReference type="Proteomes" id="UP000269998">
    <property type="component" value="Chromosome"/>
</dbReference>
<keyword evidence="2" id="KW-1185">Reference proteome</keyword>
<gene>
    <name evidence="1" type="ORF">MB901379_02633</name>
</gene>
<name>A0A447GF16_9MYCO</name>
<dbReference type="EMBL" id="LR130759">
    <property type="protein sequence ID" value="VDM89066.1"/>
    <property type="molecule type" value="Genomic_DNA"/>
</dbReference>
<evidence type="ECO:0000313" key="1">
    <source>
        <dbReference type="EMBL" id="VDM89066.1"/>
    </source>
</evidence>
<protein>
    <recommendedName>
        <fullName evidence="3">DUF2071 domain-containing protein</fullName>
    </recommendedName>
</protein>
<sequence length="260" mass="28992">MSALPDPSDSESAASQYLAGYPVSPAPLARPVIFEQHWCDLTFLHWPVLPASVADMYPPGTRPDVFADGLTYVGLVPFSMTSTKVGTALPLPYFGRFLETNVRLYSVDDAGRHGVMFRSLETARLAVVPVTRIGLGVPYTWARMRMGWAGSRVTYASVRRWPRRGLRSRLTITVGEQVEPTPLEIWLTARWGAHTRKAGRTWWVPNEHGPWRLHAAEIVELDEQLISASGARPAGELLRALFSPGVRTRFGRPCIVERMV</sequence>
<dbReference type="KEGG" id="mbai:MB901379_02633"/>
<evidence type="ECO:0008006" key="3">
    <source>
        <dbReference type="Google" id="ProtNLM"/>
    </source>
</evidence>
<dbReference type="OrthoDB" id="150993at2"/>
<dbReference type="InterPro" id="IPR018644">
    <property type="entry name" value="DUF2071"/>
</dbReference>
<proteinExistence type="predicted"/>
<dbReference type="PANTHER" id="PTHR39186:SF1">
    <property type="entry name" value="DUF2071 DOMAIN-CONTAINING PROTEIN"/>
    <property type="match status" value="1"/>
</dbReference>
<evidence type="ECO:0000313" key="2">
    <source>
        <dbReference type="Proteomes" id="UP000269998"/>
    </source>
</evidence>
<reference evidence="2" key="1">
    <citation type="submission" date="2018-02" db="EMBL/GenBank/DDBJ databases">
        <authorList>
            <person name="Seth-Smith MB H."/>
            <person name="Seth-Smith H."/>
        </authorList>
    </citation>
    <scope>NUCLEOTIDE SEQUENCE [LARGE SCALE GENOMIC DNA]</scope>
</reference>
<organism evidence="1 2">
    <name type="scientific">Mycobacterium basiliense</name>
    <dbReference type="NCBI Taxonomy" id="2094119"/>
    <lineage>
        <taxon>Bacteria</taxon>
        <taxon>Bacillati</taxon>
        <taxon>Actinomycetota</taxon>
        <taxon>Actinomycetes</taxon>
        <taxon>Mycobacteriales</taxon>
        <taxon>Mycobacteriaceae</taxon>
        <taxon>Mycobacterium</taxon>
    </lineage>
</organism>
<dbReference type="RefSeq" id="WP_158017019.1">
    <property type="nucleotide sequence ID" value="NZ_CBCSKE010000024.1"/>
</dbReference>
<accession>A0A447GF16</accession>
<dbReference type="PANTHER" id="PTHR39186">
    <property type="entry name" value="DUF2071 FAMILY PROTEIN"/>
    <property type="match status" value="1"/>
</dbReference>
<dbReference type="AlphaFoldDB" id="A0A447GF16"/>